<proteinExistence type="inferred from homology"/>
<dbReference type="InterPro" id="IPR008030">
    <property type="entry name" value="NmrA-like"/>
</dbReference>
<dbReference type="Proteomes" id="UP000325902">
    <property type="component" value="Unassembled WGS sequence"/>
</dbReference>
<reference evidence="4 5" key="1">
    <citation type="journal article" date="2019" name="Sci. Rep.">
        <title>A multi-omics analysis of the grapevine pathogen Lasiodiplodia theobromae reveals that temperature affects the expression of virulence- and pathogenicity-related genes.</title>
        <authorList>
            <person name="Felix C."/>
            <person name="Meneses R."/>
            <person name="Goncalves M.F.M."/>
            <person name="Tilleman L."/>
            <person name="Duarte A.S."/>
            <person name="Jorrin-Novo J.V."/>
            <person name="Van de Peer Y."/>
            <person name="Deforce D."/>
            <person name="Van Nieuwerburgh F."/>
            <person name="Esteves A.C."/>
            <person name="Alves A."/>
        </authorList>
    </citation>
    <scope>NUCLEOTIDE SEQUENCE [LARGE SCALE GENOMIC DNA]</scope>
    <source>
        <strain evidence="4 5">LA-SOL3</strain>
    </source>
</reference>
<dbReference type="Gene3D" id="3.40.50.720">
    <property type="entry name" value="NAD(P)-binding Rossmann-like Domain"/>
    <property type="match status" value="1"/>
</dbReference>
<dbReference type="Gene3D" id="3.90.25.10">
    <property type="entry name" value="UDP-galactose 4-epimerase, domain 1"/>
    <property type="match status" value="1"/>
</dbReference>
<comment type="similarity">
    <text evidence="1">Belongs to the NmrA-type oxidoreductase family.</text>
</comment>
<name>A0A5N5DTI0_9PEZI</name>
<sequence>MSKVLLITGATGKQGGAVIDALIDQKVDCTILAVTRDASSAGAKKLASKATNIKLVQGNLDDSPALFAAATEAAAPSPIWGVYSVQISLGKGVTKDSEIAQGTALIDEAIKHKVGHFVYSSVERGGDEASWDAPTPVPHFQSKQRIEQHLRDATALGTPGDSMAWTVLRPVAFMDNLAPGMPTKVFLTALRDALQGKSTQWVAVHDIGVFAALAFANPDEWRNVAMGLAGDELSFGEMSERFQRTTGYPVPSTYWFFGSALMYMLGELNTMITWFATDGYKADVAKCRQKNPKMMDLETWLRKKSEFQTKDE</sequence>
<evidence type="ECO:0000313" key="5">
    <source>
        <dbReference type="Proteomes" id="UP000325902"/>
    </source>
</evidence>
<dbReference type="AlphaFoldDB" id="A0A5N5DTI0"/>
<dbReference type="OrthoDB" id="9997102at2759"/>
<dbReference type="GO" id="GO:0005634">
    <property type="term" value="C:nucleus"/>
    <property type="evidence" value="ECO:0007669"/>
    <property type="project" value="TreeGrafter"/>
</dbReference>
<dbReference type="PANTHER" id="PTHR42748:SF25">
    <property type="entry name" value="NMRA FAMILY PROTEIN"/>
    <property type="match status" value="1"/>
</dbReference>
<evidence type="ECO:0000313" key="4">
    <source>
        <dbReference type="EMBL" id="KAB2581057.1"/>
    </source>
</evidence>
<keyword evidence="5" id="KW-1185">Reference proteome</keyword>
<accession>A0A5N5DTI0</accession>
<evidence type="ECO:0000256" key="2">
    <source>
        <dbReference type="ARBA" id="ARBA00022857"/>
    </source>
</evidence>
<organism evidence="4 5">
    <name type="scientific">Lasiodiplodia theobromae</name>
    <dbReference type="NCBI Taxonomy" id="45133"/>
    <lineage>
        <taxon>Eukaryota</taxon>
        <taxon>Fungi</taxon>
        <taxon>Dikarya</taxon>
        <taxon>Ascomycota</taxon>
        <taxon>Pezizomycotina</taxon>
        <taxon>Dothideomycetes</taxon>
        <taxon>Dothideomycetes incertae sedis</taxon>
        <taxon>Botryosphaeriales</taxon>
        <taxon>Botryosphaeriaceae</taxon>
        <taxon>Lasiodiplodia</taxon>
    </lineage>
</organism>
<evidence type="ECO:0000259" key="3">
    <source>
        <dbReference type="Pfam" id="PF05368"/>
    </source>
</evidence>
<dbReference type="SUPFAM" id="SSF51735">
    <property type="entry name" value="NAD(P)-binding Rossmann-fold domains"/>
    <property type="match status" value="1"/>
</dbReference>
<dbReference type="EMBL" id="VCHE01000001">
    <property type="protein sequence ID" value="KAB2581057.1"/>
    <property type="molecule type" value="Genomic_DNA"/>
</dbReference>
<dbReference type="Pfam" id="PF05368">
    <property type="entry name" value="NmrA"/>
    <property type="match status" value="1"/>
</dbReference>
<dbReference type="InterPro" id="IPR051164">
    <property type="entry name" value="NmrA-like_oxidored"/>
</dbReference>
<feature type="domain" description="NmrA-like" evidence="3">
    <location>
        <begin position="2"/>
        <end position="292"/>
    </location>
</feature>
<comment type="caution">
    <text evidence="4">The sequence shown here is derived from an EMBL/GenBank/DDBJ whole genome shotgun (WGS) entry which is preliminary data.</text>
</comment>
<keyword evidence="2" id="KW-0521">NADP</keyword>
<evidence type="ECO:0000256" key="1">
    <source>
        <dbReference type="ARBA" id="ARBA00006328"/>
    </source>
</evidence>
<dbReference type="PANTHER" id="PTHR42748">
    <property type="entry name" value="NITROGEN METABOLITE REPRESSION PROTEIN NMRA FAMILY MEMBER"/>
    <property type="match status" value="1"/>
</dbReference>
<dbReference type="InterPro" id="IPR036291">
    <property type="entry name" value="NAD(P)-bd_dom_sf"/>
</dbReference>
<protein>
    <recommendedName>
        <fullName evidence="3">NmrA-like domain-containing protein</fullName>
    </recommendedName>
</protein>
<gene>
    <name evidence="4" type="ORF">DBV05_g275</name>
</gene>